<dbReference type="InterPro" id="IPR015943">
    <property type="entry name" value="WD40/YVTN_repeat-like_dom_sf"/>
</dbReference>
<reference evidence="2 3" key="1">
    <citation type="submission" date="2016-02" db="EMBL/GenBank/DDBJ databases">
        <title>Genome analysis of coral dinoflagellate symbionts highlights evolutionary adaptations to a symbiotic lifestyle.</title>
        <authorList>
            <person name="Aranda M."/>
            <person name="Li Y."/>
            <person name="Liew Y.J."/>
            <person name="Baumgarten S."/>
            <person name="Simakov O."/>
            <person name="Wilson M."/>
            <person name="Piel J."/>
            <person name="Ashoor H."/>
            <person name="Bougouffa S."/>
            <person name="Bajic V.B."/>
            <person name="Ryu T."/>
            <person name="Ravasi T."/>
            <person name="Bayer T."/>
            <person name="Micklem G."/>
            <person name="Kim H."/>
            <person name="Bhak J."/>
            <person name="Lajeunesse T.C."/>
            <person name="Voolstra C.R."/>
        </authorList>
    </citation>
    <scope>NUCLEOTIDE SEQUENCE [LARGE SCALE GENOMIC DNA]</scope>
    <source>
        <strain evidence="2 3">CCMP2467</strain>
    </source>
</reference>
<dbReference type="GO" id="GO:0006892">
    <property type="term" value="P:post-Golgi vesicle-mediated transport"/>
    <property type="evidence" value="ECO:0007669"/>
    <property type="project" value="TreeGrafter"/>
</dbReference>
<dbReference type="AlphaFoldDB" id="A0A1Q9DDL3"/>
<accession>A0A1Q9DDL3</accession>
<dbReference type="OrthoDB" id="430547at2759"/>
<dbReference type="InterPro" id="IPR050310">
    <property type="entry name" value="VPS10-sortilin"/>
</dbReference>
<feature type="compositionally biased region" description="Basic residues" evidence="1">
    <location>
        <begin position="25"/>
        <end position="39"/>
    </location>
</feature>
<dbReference type="GO" id="GO:0016020">
    <property type="term" value="C:membrane"/>
    <property type="evidence" value="ECO:0007669"/>
    <property type="project" value="TreeGrafter"/>
</dbReference>
<dbReference type="Gene3D" id="2.130.10.10">
    <property type="entry name" value="YVTN repeat-like/Quinoprotein amine dehydrogenase"/>
    <property type="match status" value="2"/>
</dbReference>
<evidence type="ECO:0000313" key="3">
    <source>
        <dbReference type="Proteomes" id="UP000186817"/>
    </source>
</evidence>
<protein>
    <recommendedName>
        <fullName evidence="4">Ycf48-like protein</fullName>
    </recommendedName>
</protein>
<dbReference type="EMBL" id="LSRX01000589">
    <property type="protein sequence ID" value="OLP93242.1"/>
    <property type="molecule type" value="Genomic_DNA"/>
</dbReference>
<dbReference type="SUPFAM" id="SSF110296">
    <property type="entry name" value="Oligoxyloglucan reducing end-specific cellobiohydrolase"/>
    <property type="match status" value="1"/>
</dbReference>
<dbReference type="Proteomes" id="UP000186817">
    <property type="component" value="Unassembled WGS sequence"/>
</dbReference>
<evidence type="ECO:0000256" key="1">
    <source>
        <dbReference type="SAM" id="MobiDB-lite"/>
    </source>
</evidence>
<dbReference type="OMA" id="FAREWLM"/>
<comment type="caution">
    <text evidence="2">The sequence shown here is derived from an EMBL/GenBank/DDBJ whole genome shotgun (WGS) entry which is preliminary data.</text>
</comment>
<dbReference type="PANTHER" id="PTHR12106:SF27">
    <property type="entry name" value="SORTILIN-RELATED RECEPTOR"/>
    <property type="match status" value="1"/>
</dbReference>
<feature type="region of interest" description="Disordered" evidence="1">
    <location>
        <begin position="25"/>
        <end position="51"/>
    </location>
</feature>
<keyword evidence="3" id="KW-1185">Reference proteome</keyword>
<dbReference type="CDD" id="cd15482">
    <property type="entry name" value="Sialidase_non-viral"/>
    <property type="match status" value="1"/>
</dbReference>
<organism evidence="2 3">
    <name type="scientific">Symbiodinium microadriaticum</name>
    <name type="common">Dinoflagellate</name>
    <name type="synonym">Zooxanthella microadriatica</name>
    <dbReference type="NCBI Taxonomy" id="2951"/>
    <lineage>
        <taxon>Eukaryota</taxon>
        <taxon>Sar</taxon>
        <taxon>Alveolata</taxon>
        <taxon>Dinophyceae</taxon>
        <taxon>Suessiales</taxon>
        <taxon>Symbiodiniaceae</taxon>
        <taxon>Symbiodinium</taxon>
    </lineage>
</organism>
<name>A0A1Q9DDL3_SYMMI</name>
<proteinExistence type="predicted"/>
<gene>
    <name evidence="2" type="ORF">AK812_SmicGene24879</name>
</gene>
<evidence type="ECO:0000313" key="2">
    <source>
        <dbReference type="EMBL" id="OLP93242.1"/>
    </source>
</evidence>
<dbReference type="PANTHER" id="PTHR12106">
    <property type="entry name" value="SORTILIN RELATED"/>
    <property type="match status" value="1"/>
</dbReference>
<evidence type="ECO:0008006" key="4">
    <source>
        <dbReference type="Google" id="ProtNLM"/>
    </source>
</evidence>
<sequence length="448" mass="48026">MRVPVIPSHGQPDRCLLRTRHLPAQRSLSRQRRSARRSQNRSCRPSRLGPEVDSKDEMIERVLEPMERDAPHASIVDLRSKSFARSFSAQARALLISLLVSTSSKGEMFAREWLMCYFVGMVTSYDVTYFPTDPYPGQAWQNVGLTPDGTKVVAMVNNARIYVSSDSGSTWSMDTSVGIESWNGVAMSADGTRMAAISRDRGVYLSTDGGATWAADTRVTTSDPFLSSWNGVGMSSDGLTIAVAGYGSGIWISIDGGANWAEDSSAGSQDWQALAMSADGTMMVAAVHDGNIWRSTDTGSTWVEDTSVGSSTPWKNLAMSADGTKMAAVAENDYLYISSDSGATWNQDTSVGSTQFWRFVSMSTDGATMAATTSTKLWFSQDGGSTWVEHPNTGHGAWKEVAVASDGSYCYSVNSPGGLVRISLTAGAVNTTSTTSSLTMTSTSQTGT</sequence>
<dbReference type="GO" id="GO:0005794">
    <property type="term" value="C:Golgi apparatus"/>
    <property type="evidence" value="ECO:0007669"/>
    <property type="project" value="TreeGrafter"/>
</dbReference>